<dbReference type="AlphaFoldDB" id="A0A8S1REN9"/>
<accession>A0A8S1REN9</accession>
<evidence type="ECO:0000313" key="2">
    <source>
        <dbReference type="EMBL" id="CAD8126167.1"/>
    </source>
</evidence>
<evidence type="ECO:0000256" key="1">
    <source>
        <dbReference type="SAM" id="SignalP"/>
    </source>
</evidence>
<sequence length="91" mass="10605">MQFKYILLSILLAISCCINTDYDCISNRHCSNVMQQILLNEGESQVVLFYCMRNSRISLQLLNVRQFIECLRGKQTEQIQPLIRCADENCL</sequence>
<organism evidence="2 3">
    <name type="scientific">Paramecium sonneborni</name>
    <dbReference type="NCBI Taxonomy" id="65129"/>
    <lineage>
        <taxon>Eukaryota</taxon>
        <taxon>Sar</taxon>
        <taxon>Alveolata</taxon>
        <taxon>Ciliophora</taxon>
        <taxon>Intramacronucleata</taxon>
        <taxon>Oligohymenophorea</taxon>
        <taxon>Peniculida</taxon>
        <taxon>Parameciidae</taxon>
        <taxon>Paramecium</taxon>
    </lineage>
</organism>
<dbReference type="Proteomes" id="UP000692954">
    <property type="component" value="Unassembled WGS sequence"/>
</dbReference>
<keyword evidence="3" id="KW-1185">Reference proteome</keyword>
<feature type="signal peptide" evidence="1">
    <location>
        <begin position="1"/>
        <end position="17"/>
    </location>
</feature>
<reference evidence="2" key="1">
    <citation type="submission" date="2021-01" db="EMBL/GenBank/DDBJ databases">
        <authorList>
            <consortium name="Genoscope - CEA"/>
            <person name="William W."/>
        </authorList>
    </citation>
    <scope>NUCLEOTIDE SEQUENCE</scope>
</reference>
<keyword evidence="1" id="KW-0732">Signal</keyword>
<name>A0A8S1REN9_9CILI</name>
<comment type="caution">
    <text evidence="2">The sequence shown here is derived from an EMBL/GenBank/DDBJ whole genome shotgun (WGS) entry which is preliminary data.</text>
</comment>
<proteinExistence type="predicted"/>
<dbReference type="PROSITE" id="PS51257">
    <property type="entry name" value="PROKAR_LIPOPROTEIN"/>
    <property type="match status" value="1"/>
</dbReference>
<dbReference type="EMBL" id="CAJJDN010000165">
    <property type="protein sequence ID" value="CAD8126167.1"/>
    <property type="molecule type" value="Genomic_DNA"/>
</dbReference>
<feature type="chain" id="PRO_5035907159" evidence="1">
    <location>
        <begin position="18"/>
        <end position="91"/>
    </location>
</feature>
<gene>
    <name evidence="2" type="ORF">PSON_ATCC_30995.1.T1650059</name>
</gene>
<dbReference type="OrthoDB" id="305987at2759"/>
<evidence type="ECO:0000313" key="3">
    <source>
        <dbReference type="Proteomes" id="UP000692954"/>
    </source>
</evidence>
<protein>
    <submittedName>
        <fullName evidence="2">Uncharacterized protein</fullName>
    </submittedName>
</protein>